<reference evidence="2 3" key="1">
    <citation type="submission" date="2018-03" db="EMBL/GenBank/DDBJ databases">
        <title>Genomic Encyclopedia of Type Strains, Phase III (KMG-III): the genomes of soil and plant-associated and newly described type strains.</title>
        <authorList>
            <person name="Whitman W."/>
        </authorList>
    </citation>
    <scope>NUCLEOTIDE SEQUENCE [LARGE SCALE GENOMIC DNA]</scope>
    <source>
        <strain evidence="2 3">CGMCC 1.12700</strain>
    </source>
</reference>
<comment type="caution">
    <text evidence="2">The sequence shown here is derived from an EMBL/GenBank/DDBJ whole genome shotgun (WGS) entry which is preliminary data.</text>
</comment>
<organism evidence="2 3">
    <name type="scientific">Taibaiella chishuiensis</name>
    <dbReference type="NCBI Taxonomy" id="1434707"/>
    <lineage>
        <taxon>Bacteria</taxon>
        <taxon>Pseudomonadati</taxon>
        <taxon>Bacteroidota</taxon>
        <taxon>Chitinophagia</taxon>
        <taxon>Chitinophagales</taxon>
        <taxon>Chitinophagaceae</taxon>
        <taxon>Taibaiella</taxon>
    </lineage>
</organism>
<evidence type="ECO:0000313" key="3">
    <source>
        <dbReference type="Proteomes" id="UP000240572"/>
    </source>
</evidence>
<name>A0A2P8D2Z9_9BACT</name>
<protein>
    <submittedName>
        <fullName evidence="2">Uncharacterized protein</fullName>
    </submittedName>
</protein>
<accession>A0A2P8D2Z9</accession>
<keyword evidence="3" id="KW-1185">Reference proteome</keyword>
<dbReference type="Proteomes" id="UP000240572">
    <property type="component" value="Unassembled WGS sequence"/>
</dbReference>
<keyword evidence="1" id="KW-0732">Signal</keyword>
<sequence length="189" mass="21180">MSKLFPGVLLVFLSFNFFGSPLFAQTSTKPVPKKTDVSAIPVSNAALGEFPYIQLPAGLKLLNSQAYTHQMDFLFFPVDGQMQRLEGKVWRAFITDDGSVGNGWSYDYFERKIIAAITQLGGVKLFAGKVRKAELDRIKEDATYFGDEGSIDYWNNKVLVYMIRRQDGHNIYCQFSGNSAGGQLQVLQQ</sequence>
<dbReference type="AlphaFoldDB" id="A0A2P8D2Z9"/>
<evidence type="ECO:0000313" key="2">
    <source>
        <dbReference type="EMBL" id="PSK91559.1"/>
    </source>
</evidence>
<feature type="chain" id="PRO_5015178622" evidence="1">
    <location>
        <begin position="25"/>
        <end position="189"/>
    </location>
</feature>
<evidence type="ECO:0000256" key="1">
    <source>
        <dbReference type="SAM" id="SignalP"/>
    </source>
</evidence>
<feature type="signal peptide" evidence="1">
    <location>
        <begin position="1"/>
        <end position="24"/>
    </location>
</feature>
<proteinExistence type="predicted"/>
<dbReference type="RefSeq" id="WP_106523458.1">
    <property type="nucleotide sequence ID" value="NZ_PYGD01000005.1"/>
</dbReference>
<dbReference type="OrthoDB" id="9792021at2"/>
<dbReference type="EMBL" id="PYGD01000005">
    <property type="protein sequence ID" value="PSK91559.1"/>
    <property type="molecule type" value="Genomic_DNA"/>
</dbReference>
<gene>
    <name evidence="2" type="ORF">B0I18_105142</name>
</gene>